<evidence type="ECO:0000256" key="1">
    <source>
        <dbReference type="SAM" id="SignalP"/>
    </source>
</evidence>
<dbReference type="Proteomes" id="UP000492821">
    <property type="component" value="Unassembled WGS sequence"/>
</dbReference>
<organism evidence="2 3">
    <name type="scientific">Panagrellus redivivus</name>
    <name type="common">Microworm</name>
    <dbReference type="NCBI Taxonomy" id="6233"/>
    <lineage>
        <taxon>Eukaryota</taxon>
        <taxon>Metazoa</taxon>
        <taxon>Ecdysozoa</taxon>
        <taxon>Nematoda</taxon>
        <taxon>Chromadorea</taxon>
        <taxon>Rhabditida</taxon>
        <taxon>Tylenchina</taxon>
        <taxon>Panagrolaimomorpha</taxon>
        <taxon>Panagrolaimoidea</taxon>
        <taxon>Panagrolaimidae</taxon>
        <taxon>Panagrellus</taxon>
    </lineage>
</organism>
<name>A0A7E4ZYP5_PANRE</name>
<evidence type="ECO:0000313" key="2">
    <source>
        <dbReference type="Proteomes" id="UP000492821"/>
    </source>
</evidence>
<sequence>MVSRKPPVMSRVLLLALFFISSQICHAQMMSDNMAQVKILNELFPVSNAQQINQITWTVLGKTPSEIIYCVSEPPVSQLRFVCVDCAAKNITDMVNVLNSAQDLTRNAGFPVCLSLPLAVINCL</sequence>
<evidence type="ECO:0000313" key="3">
    <source>
        <dbReference type="WBParaSite" id="Pan_g3987.t2"/>
    </source>
</evidence>
<keyword evidence="2" id="KW-1185">Reference proteome</keyword>
<proteinExistence type="predicted"/>
<reference evidence="2" key="1">
    <citation type="journal article" date="2013" name="Genetics">
        <title>The draft genome and transcriptome of Panagrellus redivivus are shaped by the harsh demands of a free-living lifestyle.</title>
        <authorList>
            <person name="Srinivasan J."/>
            <person name="Dillman A.R."/>
            <person name="Macchietto M.G."/>
            <person name="Heikkinen L."/>
            <person name="Lakso M."/>
            <person name="Fracchia K.M."/>
            <person name="Antoshechkin I."/>
            <person name="Mortazavi A."/>
            <person name="Wong G."/>
            <person name="Sternberg P.W."/>
        </authorList>
    </citation>
    <scope>NUCLEOTIDE SEQUENCE [LARGE SCALE GENOMIC DNA]</scope>
    <source>
        <strain evidence="2">MT8872</strain>
    </source>
</reference>
<reference evidence="3" key="2">
    <citation type="submission" date="2020-10" db="UniProtKB">
        <authorList>
            <consortium name="WormBaseParasite"/>
        </authorList>
    </citation>
    <scope>IDENTIFICATION</scope>
</reference>
<feature type="chain" id="PRO_5029010503" evidence="1">
    <location>
        <begin position="28"/>
        <end position="124"/>
    </location>
</feature>
<protein>
    <submittedName>
        <fullName evidence="3">Chemosensory protein</fullName>
    </submittedName>
</protein>
<dbReference type="AlphaFoldDB" id="A0A7E4ZYP5"/>
<dbReference type="WBParaSite" id="Pan_g3987.t2">
    <property type="protein sequence ID" value="Pan_g3987.t2"/>
    <property type="gene ID" value="Pan_g3987"/>
</dbReference>
<accession>A0A7E4ZYP5</accession>
<feature type="signal peptide" evidence="1">
    <location>
        <begin position="1"/>
        <end position="27"/>
    </location>
</feature>
<keyword evidence="1" id="KW-0732">Signal</keyword>